<evidence type="ECO:0000256" key="1">
    <source>
        <dbReference type="SAM" id="MobiDB-lite"/>
    </source>
</evidence>
<keyword evidence="3" id="KW-1185">Reference proteome</keyword>
<name>A0A931CLX5_9ACTN</name>
<protein>
    <submittedName>
        <fullName evidence="2">DUF4192 domain-containing protein</fullName>
    </submittedName>
</protein>
<evidence type="ECO:0000313" key="3">
    <source>
        <dbReference type="Proteomes" id="UP000598146"/>
    </source>
</evidence>
<sequence>MLEPDNSSVRGPVDLLATIPYLLGYHPDNSIVVVFADEEEKVVCCFRTDLDAPASFVVDKGIAVAAREEIRYAFLLGYGPLTSRDTVAEAARKLNTAMPVRDALFVAGGRYYCTVDGCTCAAVDGVPFDVSSSVIPAEMALRGAVALPSRHDVSKIVNPDAATQARTAAQLADNPHLRADPRAVVRSSMDIAQAGARLSAEQTAQLALALRETDGRRAAWSATSAEMWQHDLWLDMTRRVPDEYVTTPANLLAWNSWRRGNTALAWAALSRAYTATPDNPLSILIATVLTSPVNPATLPWPLPANVDPSVLLTLLTPAAPDPGTPGPQLPTPQPGQS</sequence>
<reference evidence="2" key="1">
    <citation type="submission" date="2020-11" db="EMBL/GenBank/DDBJ databases">
        <title>Isolation and identification of active actinomycetes.</title>
        <authorList>
            <person name="Sun X."/>
        </authorList>
    </citation>
    <scope>NUCLEOTIDE SEQUENCE</scope>
    <source>
        <strain evidence="2">NEAU-A11</strain>
    </source>
</reference>
<dbReference type="Pfam" id="PF13830">
    <property type="entry name" value="DUF4192"/>
    <property type="match status" value="1"/>
</dbReference>
<dbReference type="AlphaFoldDB" id="A0A931CLX5"/>
<dbReference type="InterPro" id="IPR025447">
    <property type="entry name" value="DUF4192"/>
</dbReference>
<dbReference type="EMBL" id="JADQTO010000045">
    <property type="protein sequence ID" value="MBG0568811.1"/>
    <property type="molecule type" value="Genomic_DNA"/>
</dbReference>
<organism evidence="2 3">
    <name type="scientific">Actinoplanes aureus</name>
    <dbReference type="NCBI Taxonomy" id="2792083"/>
    <lineage>
        <taxon>Bacteria</taxon>
        <taxon>Bacillati</taxon>
        <taxon>Actinomycetota</taxon>
        <taxon>Actinomycetes</taxon>
        <taxon>Micromonosporales</taxon>
        <taxon>Micromonosporaceae</taxon>
        <taxon>Actinoplanes</taxon>
    </lineage>
</organism>
<gene>
    <name evidence="2" type="ORF">I4J89_46105</name>
</gene>
<dbReference type="RefSeq" id="WP_196420581.1">
    <property type="nucleotide sequence ID" value="NZ_JADQTO010000045.1"/>
</dbReference>
<feature type="compositionally biased region" description="Pro residues" evidence="1">
    <location>
        <begin position="319"/>
        <end position="337"/>
    </location>
</feature>
<feature type="region of interest" description="Disordered" evidence="1">
    <location>
        <begin position="316"/>
        <end position="337"/>
    </location>
</feature>
<comment type="caution">
    <text evidence="2">The sequence shown here is derived from an EMBL/GenBank/DDBJ whole genome shotgun (WGS) entry which is preliminary data.</text>
</comment>
<evidence type="ECO:0000313" key="2">
    <source>
        <dbReference type="EMBL" id="MBG0568811.1"/>
    </source>
</evidence>
<proteinExistence type="predicted"/>
<dbReference type="Proteomes" id="UP000598146">
    <property type="component" value="Unassembled WGS sequence"/>
</dbReference>
<accession>A0A931CLX5</accession>